<comment type="caution">
    <text evidence="1">The sequence shown here is derived from an EMBL/GenBank/DDBJ whole genome shotgun (WGS) entry which is preliminary data.</text>
</comment>
<accession>A0AAE1AYC8</accession>
<proteinExistence type="predicted"/>
<keyword evidence="2" id="KW-1185">Reference proteome</keyword>
<dbReference type="AlphaFoldDB" id="A0AAE1AYC8"/>
<dbReference type="EMBL" id="JAWDGP010000959">
    <property type="protein sequence ID" value="KAK3795949.1"/>
    <property type="molecule type" value="Genomic_DNA"/>
</dbReference>
<evidence type="ECO:0000313" key="1">
    <source>
        <dbReference type="EMBL" id="KAK3795949.1"/>
    </source>
</evidence>
<evidence type="ECO:0000313" key="2">
    <source>
        <dbReference type="Proteomes" id="UP001283361"/>
    </source>
</evidence>
<gene>
    <name evidence="1" type="ORF">RRG08_066883</name>
</gene>
<reference evidence="1" key="1">
    <citation type="journal article" date="2023" name="G3 (Bethesda)">
        <title>A reference genome for the long-term kleptoplast-retaining sea slug Elysia crispata morphotype clarki.</title>
        <authorList>
            <person name="Eastman K.E."/>
            <person name="Pendleton A.L."/>
            <person name="Shaikh M.A."/>
            <person name="Suttiyut T."/>
            <person name="Ogas R."/>
            <person name="Tomko P."/>
            <person name="Gavelis G."/>
            <person name="Widhalm J.R."/>
            <person name="Wisecaver J.H."/>
        </authorList>
    </citation>
    <scope>NUCLEOTIDE SEQUENCE</scope>
    <source>
        <strain evidence="1">ECLA1</strain>
    </source>
</reference>
<name>A0AAE1AYC8_9GAST</name>
<dbReference type="Proteomes" id="UP001283361">
    <property type="component" value="Unassembled WGS sequence"/>
</dbReference>
<organism evidence="1 2">
    <name type="scientific">Elysia crispata</name>
    <name type="common">lettuce slug</name>
    <dbReference type="NCBI Taxonomy" id="231223"/>
    <lineage>
        <taxon>Eukaryota</taxon>
        <taxon>Metazoa</taxon>
        <taxon>Spiralia</taxon>
        <taxon>Lophotrochozoa</taxon>
        <taxon>Mollusca</taxon>
        <taxon>Gastropoda</taxon>
        <taxon>Heterobranchia</taxon>
        <taxon>Euthyneura</taxon>
        <taxon>Panpulmonata</taxon>
        <taxon>Sacoglossa</taxon>
        <taxon>Placobranchoidea</taxon>
        <taxon>Plakobranchidae</taxon>
        <taxon>Elysia</taxon>
    </lineage>
</organism>
<sequence length="73" mass="8394">MKNIVKKFNASKIEKQVRQTFTKLWGVPWVSATEITQAVLVPALTWVAQRLDPVAVKWGAKHGVRRRDCQKYS</sequence>
<protein>
    <submittedName>
        <fullName evidence="1">Uncharacterized protein</fullName>
    </submittedName>
</protein>